<protein>
    <recommendedName>
        <fullName evidence="3 10">Phosphoenolpyruvate carboxykinase (ATP)</fullName>
        <shortName evidence="10">PCK</shortName>
        <shortName evidence="10">PEP carboxykinase</shortName>
        <shortName evidence="10">PEPCK</shortName>
        <ecNumber evidence="3 10">4.1.1.49</ecNumber>
    </recommendedName>
</protein>
<keyword evidence="10" id="KW-0464">Manganese</keyword>
<keyword evidence="10" id="KW-0963">Cytoplasm</keyword>
<evidence type="ECO:0000256" key="7">
    <source>
        <dbReference type="ARBA" id="ARBA00022840"/>
    </source>
</evidence>
<comment type="catalytic activity">
    <reaction evidence="9 10">
        <text>oxaloacetate + ATP = phosphoenolpyruvate + ADP + CO2</text>
        <dbReference type="Rhea" id="RHEA:18617"/>
        <dbReference type="ChEBI" id="CHEBI:16452"/>
        <dbReference type="ChEBI" id="CHEBI:16526"/>
        <dbReference type="ChEBI" id="CHEBI:30616"/>
        <dbReference type="ChEBI" id="CHEBI:58702"/>
        <dbReference type="ChEBI" id="CHEBI:456216"/>
        <dbReference type="EC" id="4.1.1.49"/>
    </reaction>
</comment>
<dbReference type="Gene3D" id="2.170.8.10">
    <property type="entry name" value="Phosphoenolpyruvate Carboxykinase, domain 2"/>
    <property type="match status" value="1"/>
</dbReference>
<dbReference type="EC" id="4.1.1.49" evidence="3 10"/>
<feature type="binding site" evidence="10">
    <location>
        <position position="201"/>
    </location>
    <ligand>
        <name>ATP</name>
        <dbReference type="ChEBI" id="CHEBI:30616"/>
    </ligand>
</feature>
<evidence type="ECO:0000256" key="10">
    <source>
        <dbReference type="HAMAP-Rule" id="MF_00453"/>
    </source>
</evidence>
<dbReference type="NCBIfam" id="TIGR00224">
    <property type="entry name" value="pckA"/>
    <property type="match status" value="1"/>
</dbReference>
<keyword evidence="12" id="KW-1185">Reference proteome</keyword>
<dbReference type="GO" id="GO:0046872">
    <property type="term" value="F:metal ion binding"/>
    <property type="evidence" value="ECO:0007669"/>
    <property type="project" value="UniProtKB-KW"/>
</dbReference>
<dbReference type="NCBIfam" id="NF006821">
    <property type="entry name" value="PRK09344.1-3"/>
    <property type="match status" value="1"/>
</dbReference>
<keyword evidence="7 10" id="KW-0067">ATP-binding</keyword>
<feature type="binding site" evidence="10">
    <location>
        <position position="61"/>
    </location>
    <ligand>
        <name>substrate</name>
    </ligand>
</feature>
<dbReference type="RefSeq" id="WP_045679987.1">
    <property type="nucleotide sequence ID" value="NZ_CP010803.1"/>
</dbReference>
<dbReference type="Proteomes" id="UP000032611">
    <property type="component" value="Chromosome"/>
</dbReference>
<dbReference type="InterPro" id="IPR008210">
    <property type="entry name" value="PEP_carboxykinase_N"/>
</dbReference>
<sequence>MAEHGIYNLACPVAAQGLNAPASVFYNLLPAALCEASLARGEAVLTADGALRALTGQHTGRSAKDKFIVIDDATRDDIWWDNNKAMTPEHFALLRADMLAHADGRELYVQDLAGGADAESRLPVRVITEYAWHALFIRNLLLRPERPALESFIPKLTIINLPSFAADPRRHGCRTETVIACDLEAGLVLIAGTSYAGEMKKSVFTALNYALPPAGVMPMHCSANVGPDGDAAVFFGLSGTGKTTLSADPARTLIGDDEHGWGENGLFNFEGGCYAKTIRLSAEAEPEIFATTKRFGTVLENVVLDGDRVPDFDDGSLTENTRCAYPLDFIPNASATGLAPHPKTIIMLTADAFGVLPPIARLTPDQAMYHFLSGYTAKVAGTEKGVTEPEATFSTCFGAPFMPRHPAEYGNLLKALIARHGVTCWLVNTGWTGGAYGVGKRMPIRQTRAMLAEALSGRLNDAEFRADPYFGFAVPVAVPGVDTAILNPRGTWADAAAYDAQAAKLVDMFVANFAKFEAHVDAGVAAAAPHMLVAA</sequence>
<dbReference type="HAMAP" id="MF_00453">
    <property type="entry name" value="PEPCK_ATP"/>
    <property type="match status" value="1"/>
</dbReference>
<dbReference type="PIRSF" id="PIRSF006294">
    <property type="entry name" value="PEP_crbxkin"/>
    <property type="match status" value="1"/>
</dbReference>
<dbReference type="KEGG" id="mey:TM49_06155"/>
<keyword evidence="4 10" id="KW-0312">Gluconeogenesis</keyword>
<evidence type="ECO:0000256" key="8">
    <source>
        <dbReference type="ARBA" id="ARBA00023239"/>
    </source>
</evidence>
<dbReference type="Gene3D" id="3.90.228.20">
    <property type="match status" value="1"/>
</dbReference>
<dbReference type="NCBIfam" id="NF006820">
    <property type="entry name" value="PRK09344.1-2"/>
    <property type="match status" value="1"/>
</dbReference>
<dbReference type="STRING" id="1486262.TM49_06155"/>
<dbReference type="EMBL" id="CP010803">
    <property type="protein sequence ID" value="AJY45375.1"/>
    <property type="molecule type" value="Genomic_DNA"/>
</dbReference>
<organism evidence="11 12">
    <name type="scientific">Martelella endophytica</name>
    <dbReference type="NCBI Taxonomy" id="1486262"/>
    <lineage>
        <taxon>Bacteria</taxon>
        <taxon>Pseudomonadati</taxon>
        <taxon>Pseudomonadota</taxon>
        <taxon>Alphaproteobacteria</taxon>
        <taxon>Hyphomicrobiales</taxon>
        <taxon>Aurantimonadaceae</taxon>
        <taxon>Martelella</taxon>
    </lineage>
</organism>
<feature type="binding site" evidence="10">
    <location>
        <begin position="236"/>
        <end position="244"/>
    </location>
    <ligand>
        <name>ATP</name>
        <dbReference type="ChEBI" id="CHEBI:30616"/>
    </ligand>
</feature>
<keyword evidence="5 10" id="KW-0547">Nucleotide-binding</keyword>
<dbReference type="NCBIfam" id="NF006822">
    <property type="entry name" value="PRK09344.1-4"/>
    <property type="match status" value="1"/>
</dbReference>
<dbReference type="GO" id="GO:0006094">
    <property type="term" value="P:gluconeogenesis"/>
    <property type="evidence" value="ECO:0007669"/>
    <property type="project" value="UniProtKB-UniRule"/>
</dbReference>
<dbReference type="Pfam" id="PF01293">
    <property type="entry name" value="PEPCK_ATP"/>
    <property type="match status" value="1"/>
</dbReference>
<dbReference type="GO" id="GO:0004612">
    <property type="term" value="F:phosphoenolpyruvate carboxykinase (ATP) activity"/>
    <property type="evidence" value="ECO:0007669"/>
    <property type="project" value="UniProtKB-UniRule"/>
</dbReference>
<keyword evidence="11" id="KW-0418">Kinase</keyword>
<comment type="cofactor">
    <cofactor evidence="10">
        <name>Mn(2+)</name>
        <dbReference type="ChEBI" id="CHEBI:29035"/>
    </cofactor>
    <text evidence="10">Binds 1 Mn(2+) ion per subunit.</text>
</comment>
<feature type="binding site" evidence="10">
    <location>
        <position position="447"/>
    </location>
    <ligand>
        <name>ATP</name>
        <dbReference type="ChEBI" id="CHEBI:30616"/>
    </ligand>
</feature>
<keyword evidence="8 10" id="KW-0456">Lyase</keyword>
<keyword evidence="6 10" id="KW-0210">Decarboxylase</keyword>
<keyword evidence="11" id="KW-0670">Pyruvate</keyword>
<dbReference type="UniPathway" id="UPA00138"/>
<evidence type="ECO:0000256" key="2">
    <source>
        <dbReference type="ARBA" id="ARBA00006052"/>
    </source>
</evidence>
<dbReference type="PATRIC" id="fig|1486262.3.peg.1264"/>
<dbReference type="GO" id="GO:0005524">
    <property type="term" value="F:ATP binding"/>
    <property type="evidence" value="ECO:0007669"/>
    <property type="project" value="UniProtKB-UniRule"/>
</dbReference>
<comment type="similarity">
    <text evidence="2 10">Belongs to the phosphoenolpyruvate carboxykinase (ATP) family.</text>
</comment>
<evidence type="ECO:0000256" key="5">
    <source>
        <dbReference type="ARBA" id="ARBA00022741"/>
    </source>
</evidence>
<feature type="binding site" evidence="10">
    <location>
        <position position="220"/>
    </location>
    <ligand>
        <name>Mn(2+)</name>
        <dbReference type="ChEBI" id="CHEBI:29035"/>
    </ligand>
</feature>
<dbReference type="GO" id="GO:0005829">
    <property type="term" value="C:cytosol"/>
    <property type="evidence" value="ECO:0007669"/>
    <property type="project" value="TreeGrafter"/>
</dbReference>
<dbReference type="Gene3D" id="3.40.449.10">
    <property type="entry name" value="Phosphoenolpyruvate Carboxykinase, domain 1"/>
    <property type="match status" value="1"/>
</dbReference>
<evidence type="ECO:0000256" key="4">
    <source>
        <dbReference type="ARBA" id="ARBA00022432"/>
    </source>
</evidence>
<dbReference type="InterPro" id="IPR001272">
    <property type="entry name" value="PEP_carboxykinase_ATP"/>
</dbReference>
<dbReference type="PANTHER" id="PTHR30031">
    <property type="entry name" value="PHOSPHOENOLPYRUVATE CARBOXYKINASE ATP"/>
    <property type="match status" value="1"/>
</dbReference>
<comment type="caution">
    <text evidence="10">Lacks conserved residue(s) required for the propagation of feature annotation.</text>
</comment>
<feature type="binding site" evidence="10">
    <location>
        <position position="201"/>
    </location>
    <ligand>
        <name>substrate</name>
    </ligand>
</feature>
<dbReference type="CDD" id="cd00484">
    <property type="entry name" value="PEPCK_ATP"/>
    <property type="match status" value="1"/>
</dbReference>
<keyword evidence="11" id="KW-0808">Transferase</keyword>
<evidence type="ECO:0000256" key="6">
    <source>
        <dbReference type="ARBA" id="ARBA00022793"/>
    </source>
</evidence>
<reference evidence="11 12" key="1">
    <citation type="journal article" date="2015" name="Genome Announc.">
        <title>Complete genome sequence of Martelella endophytica YC6887, which has antifungal activity associated with a halophyte.</title>
        <authorList>
            <person name="Khan A."/>
            <person name="Khan H."/>
            <person name="Chung E.J."/>
            <person name="Hossain M.T."/>
            <person name="Chung Y.R."/>
        </authorList>
    </citation>
    <scope>NUCLEOTIDE SEQUENCE [LARGE SCALE GENOMIC DNA]</scope>
    <source>
        <strain evidence="11">YC6887</strain>
    </source>
</reference>
<evidence type="ECO:0000313" key="11">
    <source>
        <dbReference type="EMBL" id="AJY45375.1"/>
    </source>
</evidence>
<comment type="pathway">
    <text evidence="1 10">Carbohydrate biosynthesis; gluconeogenesis.</text>
</comment>
<feature type="binding site" evidence="10">
    <location>
        <position position="285"/>
    </location>
    <ligand>
        <name>ATP</name>
        <dbReference type="ChEBI" id="CHEBI:30616"/>
    </ligand>
</feature>
<dbReference type="GO" id="GO:0016301">
    <property type="term" value="F:kinase activity"/>
    <property type="evidence" value="ECO:0007669"/>
    <property type="project" value="UniProtKB-KW"/>
</dbReference>
<dbReference type="SUPFAM" id="SSF53795">
    <property type="entry name" value="PEP carboxykinase-like"/>
    <property type="match status" value="1"/>
</dbReference>
<feature type="binding site" evidence="10">
    <location>
        <position position="195"/>
    </location>
    <ligand>
        <name>substrate</name>
    </ligand>
</feature>
<evidence type="ECO:0000256" key="9">
    <source>
        <dbReference type="ARBA" id="ARBA00047371"/>
    </source>
</evidence>
<dbReference type="InterPro" id="IPR013035">
    <property type="entry name" value="PEP_carboxykinase_C"/>
</dbReference>
<feature type="binding site" evidence="10">
    <location>
        <position position="220"/>
    </location>
    <ligand>
        <name>ATP</name>
        <dbReference type="ChEBI" id="CHEBI:30616"/>
    </ligand>
</feature>
<comment type="function">
    <text evidence="10">Involved in the gluconeogenesis. Catalyzes the conversion of oxaloacetate (OAA) to phosphoenolpyruvate (PEP) through direct phosphoryl transfer between the nucleoside triphosphate and OAA.</text>
</comment>
<gene>
    <name evidence="10" type="primary">pckA</name>
    <name evidence="11" type="ORF">TM49_06155</name>
</gene>
<name>A0A0D5LN73_MAREN</name>
<feature type="binding site" evidence="10">
    <location>
        <position position="201"/>
    </location>
    <ligand>
        <name>Mn(2+)</name>
        <dbReference type="ChEBI" id="CHEBI:29035"/>
    </ligand>
</feature>
<evidence type="ECO:0000313" key="12">
    <source>
        <dbReference type="Proteomes" id="UP000032611"/>
    </source>
</evidence>
<dbReference type="SUPFAM" id="SSF68923">
    <property type="entry name" value="PEP carboxykinase N-terminal domain"/>
    <property type="match status" value="1"/>
</dbReference>
<feature type="binding site" evidence="10">
    <location>
        <position position="322"/>
    </location>
    <ligand>
        <name>substrate</name>
    </ligand>
</feature>
<feature type="binding site" evidence="10">
    <location>
        <position position="257"/>
    </location>
    <ligand>
        <name>Mn(2+)</name>
        <dbReference type="ChEBI" id="CHEBI:29035"/>
    </ligand>
</feature>
<evidence type="ECO:0000256" key="3">
    <source>
        <dbReference type="ARBA" id="ARBA00012363"/>
    </source>
</evidence>
<comment type="subcellular location">
    <subcellularLocation>
        <location evidence="10">Cytoplasm</location>
    </subcellularLocation>
</comment>
<dbReference type="OrthoDB" id="9806325at2"/>
<dbReference type="HOGENOM" id="CLU_018247_0_1_5"/>
<dbReference type="AlphaFoldDB" id="A0A0D5LN73"/>
<feature type="binding site" evidence="10">
    <location>
        <position position="322"/>
    </location>
    <ligand>
        <name>ATP</name>
        <dbReference type="ChEBI" id="CHEBI:30616"/>
    </ligand>
</feature>
<keyword evidence="10" id="KW-0479">Metal-binding</keyword>
<proteinExistence type="inferred from homology"/>
<evidence type="ECO:0000256" key="1">
    <source>
        <dbReference type="ARBA" id="ARBA00004742"/>
    </source>
</evidence>
<accession>A0A0D5LN73</accession>
<dbReference type="PANTHER" id="PTHR30031:SF0">
    <property type="entry name" value="PHOSPHOENOLPYRUVATE CARBOXYKINASE (ATP)"/>
    <property type="match status" value="1"/>
</dbReference>